<keyword evidence="2 6" id="KW-0328">Glycosyltransferase</keyword>
<reference evidence="8" key="1">
    <citation type="submission" date="2009-12" db="EMBL/GenBank/DDBJ databases">
        <authorList>
            <person name="Weinstock G."/>
            <person name="Sodergren E."/>
            <person name="Clifton S."/>
            <person name="Fulton L."/>
            <person name="Fulton B."/>
            <person name="Courtney L."/>
            <person name="Fronick C."/>
            <person name="Harrison M."/>
            <person name="Strong C."/>
            <person name="Farmer C."/>
            <person name="Delahaunty K."/>
            <person name="Markovic C."/>
            <person name="Hall O."/>
            <person name="Minx P."/>
            <person name="Tomlinson C."/>
            <person name="Mitreva M."/>
            <person name="Nelson J."/>
            <person name="Hou S."/>
            <person name="Wollam A."/>
            <person name="Pepin K.H."/>
            <person name="Johnson M."/>
            <person name="Bhonagiri V."/>
            <person name="Nash W.E."/>
            <person name="Warren W."/>
            <person name="Chinwalla A."/>
            <person name="Mardis E.R."/>
            <person name="Wilson R.K."/>
        </authorList>
    </citation>
    <scope>NUCLEOTIDE SEQUENCE [LARGE SCALE GENOMIC DNA]</scope>
    <source>
        <strain evidence="8">DSM 4541</strain>
    </source>
</reference>
<evidence type="ECO:0000256" key="2">
    <source>
        <dbReference type="ARBA" id="ARBA00022676"/>
    </source>
</evidence>
<dbReference type="STRING" id="500637.PROVRUST_05684"/>
<dbReference type="GO" id="GO:0016779">
    <property type="term" value="F:nucleotidyltransferase activity"/>
    <property type="evidence" value="ECO:0007669"/>
    <property type="project" value="UniProtKB-UniRule"/>
</dbReference>
<keyword evidence="1 6" id="KW-1277">Toxin-antitoxin system</keyword>
<dbReference type="InterPro" id="IPR029494">
    <property type="entry name" value="DarT"/>
</dbReference>
<keyword evidence="9" id="KW-1185">Reference proteome</keyword>
<feature type="domain" description="DarT" evidence="7">
    <location>
        <begin position="7"/>
        <end position="213"/>
    </location>
</feature>
<dbReference type="Pfam" id="PF14487">
    <property type="entry name" value="DarT"/>
    <property type="match status" value="1"/>
</dbReference>
<feature type="binding site" evidence="6">
    <location>
        <position position="52"/>
    </location>
    <ligand>
        <name>NAD(+)</name>
        <dbReference type="ChEBI" id="CHEBI:57540"/>
    </ligand>
</feature>
<dbReference type="EMBL" id="ABXV02000017">
    <property type="protein sequence ID" value="EFB72886.1"/>
    <property type="molecule type" value="Genomic_DNA"/>
</dbReference>
<keyword evidence="5 6" id="KW-0238">DNA-binding</keyword>
<evidence type="ECO:0000313" key="9">
    <source>
        <dbReference type="Proteomes" id="UP000005512"/>
    </source>
</evidence>
<evidence type="ECO:0000256" key="3">
    <source>
        <dbReference type="ARBA" id="ARBA00022679"/>
    </source>
</evidence>
<feature type="active site" evidence="6">
    <location>
        <position position="166"/>
    </location>
</feature>
<dbReference type="RefSeq" id="WP_006813742.1">
    <property type="nucleotide sequence ID" value="NZ_GG703818.1"/>
</dbReference>
<name>D1P0L7_9GAMM</name>
<evidence type="ECO:0000313" key="8">
    <source>
        <dbReference type="EMBL" id="EFB72886.1"/>
    </source>
</evidence>
<feature type="active site" description="Proton acceptor" evidence="6">
    <location>
        <position position="52"/>
    </location>
</feature>
<keyword evidence="3 6" id="KW-0808">Transferase</keyword>
<comment type="similarity">
    <text evidence="6">Belongs to the DarT ADP-ribosyltransferase family.</text>
</comment>
<dbReference type="PROSITE" id="PS52018">
    <property type="entry name" value="DART"/>
    <property type="match status" value="1"/>
</dbReference>
<keyword evidence="4 6" id="KW-0548">Nucleotidyltransferase</keyword>
<evidence type="ECO:0000256" key="4">
    <source>
        <dbReference type="ARBA" id="ARBA00022695"/>
    </source>
</evidence>
<evidence type="ECO:0000256" key="5">
    <source>
        <dbReference type="ARBA" id="ARBA00023125"/>
    </source>
</evidence>
<accession>D1P0L7</accession>
<comment type="caution">
    <text evidence="8">The sequence shown here is derived from an EMBL/GenBank/DDBJ whole genome shotgun (WGS) entry which is preliminary data.</text>
</comment>
<comment type="caution">
    <text evidence="6">Lacks conserved residue(s) required for the propagation of feature annotation.</text>
</comment>
<sequence length="213" mass="25009">MSIPKEPKIYHIVHVDRLSSIFASNGLLCDAEVIFQNLSGTNIGISNIKKRRLTELQLSSHSNLYVGQCVPFYFCPRSIMLYVIHRGTNTNLTYQGGQNSIIHLQADLYASVQWAKKHKNRWAFTLSNAGSYFFEDRCDLSQLNQLVWQDIQATQWQNCKENKQAEFLMERYFPWHLVEQIVVHSQDIQQKVIQLLRMEEHRPPVTIKSDWYY</sequence>
<evidence type="ECO:0000259" key="7">
    <source>
        <dbReference type="PROSITE" id="PS52018"/>
    </source>
</evidence>
<dbReference type="GO" id="GO:0016757">
    <property type="term" value="F:glycosyltransferase activity"/>
    <property type="evidence" value="ECO:0007669"/>
    <property type="project" value="UniProtKB-UniRule"/>
</dbReference>
<dbReference type="GO" id="GO:0003677">
    <property type="term" value="F:DNA binding"/>
    <property type="evidence" value="ECO:0007669"/>
    <property type="project" value="UniProtKB-UniRule"/>
</dbReference>
<dbReference type="Proteomes" id="UP000005512">
    <property type="component" value="Unassembled WGS sequence"/>
</dbReference>
<feature type="binding site" evidence="6">
    <location>
        <position position="28"/>
    </location>
    <ligand>
        <name>NAD(+)</name>
        <dbReference type="ChEBI" id="CHEBI:57540"/>
    </ligand>
</feature>
<comment type="catalytic activity">
    <reaction evidence="6">
        <text>a thymidine in DNA + NAD(+) = an N-(ADP-alpha-D-ribosyl)-thymidine in DNA + nicotinamide + H(+)</text>
        <dbReference type="Rhea" id="RHEA:71651"/>
        <dbReference type="Rhea" id="RHEA-COMP:13556"/>
        <dbReference type="Rhea" id="RHEA-COMP:18051"/>
        <dbReference type="ChEBI" id="CHEBI:15378"/>
        <dbReference type="ChEBI" id="CHEBI:17154"/>
        <dbReference type="ChEBI" id="CHEBI:57540"/>
        <dbReference type="ChEBI" id="CHEBI:137386"/>
        <dbReference type="ChEBI" id="CHEBI:191199"/>
    </reaction>
</comment>
<gene>
    <name evidence="8" type="ORF">PROVRUST_05684</name>
</gene>
<feature type="binding site" evidence="6">
    <location>
        <begin position="11"/>
        <end position="13"/>
    </location>
    <ligand>
        <name>NAD(+)</name>
        <dbReference type="ChEBI" id="CHEBI:57540"/>
    </ligand>
</feature>
<evidence type="ECO:0000256" key="1">
    <source>
        <dbReference type="ARBA" id="ARBA00022649"/>
    </source>
</evidence>
<organism evidence="8 9">
    <name type="scientific">Providencia rustigianii DSM 4541</name>
    <dbReference type="NCBI Taxonomy" id="500637"/>
    <lineage>
        <taxon>Bacteria</taxon>
        <taxon>Pseudomonadati</taxon>
        <taxon>Pseudomonadota</taxon>
        <taxon>Gammaproteobacteria</taxon>
        <taxon>Enterobacterales</taxon>
        <taxon>Morganellaceae</taxon>
        <taxon>Providencia</taxon>
    </lineage>
</organism>
<dbReference type="eggNOG" id="ENOG502Z8SV">
    <property type="taxonomic scope" value="Bacteria"/>
</dbReference>
<protein>
    <recommendedName>
        <fullName evidence="7">DarT domain-containing protein</fullName>
    </recommendedName>
</protein>
<dbReference type="AlphaFoldDB" id="D1P0L7"/>
<proteinExistence type="inferred from homology"/>
<dbReference type="HOGENOM" id="CLU_113641_0_0_6"/>
<evidence type="ECO:0000256" key="6">
    <source>
        <dbReference type="PROSITE-ProRule" id="PRU01362"/>
    </source>
</evidence>